<dbReference type="Proteomes" id="UP000094569">
    <property type="component" value="Unassembled WGS sequence"/>
</dbReference>
<evidence type="ECO:0000313" key="2">
    <source>
        <dbReference type="EMBL" id="ODM20077.1"/>
    </source>
</evidence>
<dbReference type="STRING" id="573508.A0A1E3BGN5"/>
<name>A0A1E3BGN5_ASPCR</name>
<evidence type="ECO:0000313" key="3">
    <source>
        <dbReference type="Proteomes" id="UP000094569"/>
    </source>
</evidence>
<accession>A0A1E3BGN5</accession>
<reference evidence="2 3" key="1">
    <citation type="journal article" date="2016" name="BMC Genomics">
        <title>Comparative genomic and transcriptomic analyses of the Fuzhuan brick tea-fermentation fungus Aspergillus cristatus.</title>
        <authorList>
            <person name="Ge Y."/>
            <person name="Wang Y."/>
            <person name="Liu Y."/>
            <person name="Tan Y."/>
            <person name="Ren X."/>
            <person name="Zhang X."/>
            <person name="Hyde K.D."/>
            <person name="Liu Y."/>
            <person name="Liu Z."/>
        </authorList>
    </citation>
    <scope>NUCLEOTIDE SEQUENCE [LARGE SCALE GENOMIC DNA]</scope>
    <source>
        <strain evidence="2 3">GZAAS20.1005</strain>
    </source>
</reference>
<dbReference type="EMBL" id="JXNT01000004">
    <property type="protein sequence ID" value="ODM20077.1"/>
    <property type="molecule type" value="Genomic_DNA"/>
</dbReference>
<gene>
    <name evidence="2" type="ORF">SI65_05063</name>
</gene>
<dbReference type="OrthoDB" id="5396831at2759"/>
<dbReference type="VEuPathDB" id="FungiDB:SI65_05063"/>
<keyword evidence="3" id="KW-1185">Reference proteome</keyword>
<organism evidence="2 3">
    <name type="scientific">Aspergillus cristatus</name>
    <name type="common">Chinese Fuzhuan brick tea-fermentation fungus</name>
    <name type="synonym">Eurotium cristatum</name>
    <dbReference type="NCBI Taxonomy" id="573508"/>
    <lineage>
        <taxon>Eukaryota</taxon>
        <taxon>Fungi</taxon>
        <taxon>Dikarya</taxon>
        <taxon>Ascomycota</taxon>
        <taxon>Pezizomycotina</taxon>
        <taxon>Eurotiomycetes</taxon>
        <taxon>Eurotiomycetidae</taxon>
        <taxon>Eurotiales</taxon>
        <taxon>Aspergillaceae</taxon>
        <taxon>Aspergillus</taxon>
        <taxon>Aspergillus subgen. Aspergillus</taxon>
    </lineage>
</organism>
<dbReference type="AlphaFoldDB" id="A0A1E3BGN5"/>
<comment type="caution">
    <text evidence="2">The sequence shown here is derived from an EMBL/GenBank/DDBJ whole genome shotgun (WGS) entry which is preliminary data.</text>
</comment>
<sequence>MQEAWVSREDANIPDHDGDYEVRQRRALVETWAEQAFRDSYQRRARPTNALDYPEAALRGTQQCFPNSARFLCLAPLSPSHRSNRSKWIKLFLLSCRLDGEMGHCLGVWGSGHEGIDPNPATFPDPSTFQITDVLSFFILAMANFACMIMTERGTVLFMDCLSPWFLVTQEDLDTGRITTVEFKRNGQIRESFLRRAYNMLPLYLRFCTLGKPLSEVKEGRAGGVRPEMNAELDMTQPVIDILEGARSRREFIPGFDGARDGWTRDIEIYAPGYLQTEAEGNEADYDHARLSDPQDADTSLQT</sequence>
<feature type="region of interest" description="Disordered" evidence="1">
    <location>
        <begin position="281"/>
        <end position="303"/>
    </location>
</feature>
<evidence type="ECO:0000256" key="1">
    <source>
        <dbReference type="SAM" id="MobiDB-lite"/>
    </source>
</evidence>
<proteinExistence type="predicted"/>
<protein>
    <submittedName>
        <fullName evidence="2">Uncharacterized protein</fullName>
    </submittedName>
</protein>